<dbReference type="InParanoid" id="M1DPD3"/>
<reference evidence="2" key="1">
    <citation type="journal article" date="2011" name="Nature">
        <title>Genome sequence and analysis of the tuber crop potato.</title>
        <authorList>
            <consortium name="The Potato Genome Sequencing Consortium"/>
        </authorList>
    </citation>
    <scope>NUCLEOTIDE SEQUENCE [LARGE SCALE GENOMIC DNA]</scope>
    <source>
        <strain evidence="2">cv. DM1-3 516 R44</strain>
    </source>
</reference>
<dbReference type="EnsemblPlants" id="PGSC0003DMT400092234">
    <property type="protein sequence ID" value="PGSC0003DMT400092234"/>
    <property type="gene ID" value="PGSC0003DMG400041805"/>
</dbReference>
<reference evidence="1" key="2">
    <citation type="submission" date="2015-06" db="UniProtKB">
        <authorList>
            <consortium name="EnsemblPlants"/>
        </authorList>
    </citation>
    <scope>IDENTIFICATION</scope>
    <source>
        <strain evidence="1">DM1-3 516 R44</strain>
    </source>
</reference>
<name>M1DPD3_SOLTU</name>
<dbReference type="Gramene" id="PGSC0003DMT400092234">
    <property type="protein sequence ID" value="PGSC0003DMT400092234"/>
    <property type="gene ID" value="PGSC0003DMG400041805"/>
</dbReference>
<proteinExistence type="predicted"/>
<keyword evidence="2" id="KW-1185">Reference proteome</keyword>
<dbReference type="PaxDb" id="4113-PGSC0003DMT400092234"/>
<dbReference type="HOGENOM" id="CLU_2578510_0_0_1"/>
<evidence type="ECO:0000313" key="1">
    <source>
        <dbReference type="EnsemblPlants" id="PGSC0003DMT400092234"/>
    </source>
</evidence>
<evidence type="ECO:0000313" key="2">
    <source>
        <dbReference type="Proteomes" id="UP000011115"/>
    </source>
</evidence>
<accession>M1DPD3</accession>
<sequence>MFSTFGGEKGKICRKTVVQWSTDPIDGPWVHPRTMNGVRRTQETKILDIDLIWDEANVVAPRTEPHVEVPPLGDDLVADEE</sequence>
<protein>
    <submittedName>
        <fullName evidence="1">Integrase core domain containing protein</fullName>
    </submittedName>
</protein>
<organism evidence="1 2">
    <name type="scientific">Solanum tuberosum</name>
    <name type="common">Potato</name>
    <dbReference type="NCBI Taxonomy" id="4113"/>
    <lineage>
        <taxon>Eukaryota</taxon>
        <taxon>Viridiplantae</taxon>
        <taxon>Streptophyta</taxon>
        <taxon>Embryophyta</taxon>
        <taxon>Tracheophyta</taxon>
        <taxon>Spermatophyta</taxon>
        <taxon>Magnoliopsida</taxon>
        <taxon>eudicotyledons</taxon>
        <taxon>Gunneridae</taxon>
        <taxon>Pentapetalae</taxon>
        <taxon>asterids</taxon>
        <taxon>lamiids</taxon>
        <taxon>Solanales</taxon>
        <taxon>Solanaceae</taxon>
        <taxon>Solanoideae</taxon>
        <taxon>Solaneae</taxon>
        <taxon>Solanum</taxon>
    </lineage>
</organism>
<dbReference type="Proteomes" id="UP000011115">
    <property type="component" value="Unassembled WGS sequence"/>
</dbReference>
<dbReference type="AlphaFoldDB" id="M1DPD3"/>